<keyword evidence="3" id="KW-0813">Transport</keyword>
<dbReference type="GO" id="GO:0036444">
    <property type="term" value="P:calcium import into the mitochondrion"/>
    <property type="evidence" value="ECO:0007669"/>
    <property type="project" value="TreeGrafter"/>
</dbReference>
<evidence type="ECO:0000256" key="9">
    <source>
        <dbReference type="ARBA" id="ARBA00023136"/>
    </source>
</evidence>
<keyword evidence="4" id="KW-0109">Calcium transport</keyword>
<name>A0A2G5EIN7_AQUCA</name>
<dbReference type="GO" id="GO:0005262">
    <property type="term" value="F:calcium channel activity"/>
    <property type="evidence" value="ECO:0007669"/>
    <property type="project" value="TreeGrafter"/>
</dbReference>
<keyword evidence="6" id="KW-0106">Calcium</keyword>
<gene>
    <name evidence="11" type="ORF">AQUCO_00700142v1</name>
</gene>
<feature type="domain" description="Calcium uniporter protein C-terminal" evidence="10">
    <location>
        <begin position="165"/>
        <end position="323"/>
    </location>
</feature>
<keyword evidence="8" id="KW-0406">Ion transport</keyword>
<evidence type="ECO:0000256" key="4">
    <source>
        <dbReference type="ARBA" id="ARBA00022568"/>
    </source>
</evidence>
<keyword evidence="9" id="KW-0472">Membrane</keyword>
<dbReference type="PANTHER" id="PTHR13462:SF31">
    <property type="entry name" value="CALCIUM UNIPORTER PROTEIN 1, MITOCHONDRIAL"/>
    <property type="match status" value="1"/>
</dbReference>
<dbReference type="InterPro" id="IPR006769">
    <property type="entry name" value="MCU_C"/>
</dbReference>
<reference evidence="11 12" key="1">
    <citation type="submission" date="2017-09" db="EMBL/GenBank/DDBJ databases">
        <title>WGS assembly of Aquilegia coerulea Goldsmith.</title>
        <authorList>
            <person name="Hodges S."/>
            <person name="Kramer E."/>
            <person name="Nordborg M."/>
            <person name="Tomkins J."/>
            <person name="Borevitz J."/>
            <person name="Derieg N."/>
            <person name="Yan J."/>
            <person name="Mihaltcheva S."/>
            <person name="Hayes R.D."/>
            <person name="Rokhsar D."/>
        </authorList>
    </citation>
    <scope>NUCLEOTIDE SEQUENCE [LARGE SCALE GENOMIC DNA]</scope>
    <source>
        <strain evidence="12">cv. Goldsmith</strain>
    </source>
</reference>
<evidence type="ECO:0000256" key="1">
    <source>
        <dbReference type="ARBA" id="ARBA00004141"/>
    </source>
</evidence>
<dbReference type="Proteomes" id="UP000230069">
    <property type="component" value="Unassembled WGS sequence"/>
</dbReference>
<dbReference type="GO" id="GO:1990246">
    <property type="term" value="C:uniplex complex"/>
    <property type="evidence" value="ECO:0007669"/>
    <property type="project" value="TreeGrafter"/>
</dbReference>
<accession>A0A2G5EIN7</accession>
<evidence type="ECO:0000256" key="8">
    <source>
        <dbReference type="ARBA" id="ARBA00023065"/>
    </source>
</evidence>
<comment type="similarity">
    <text evidence="2">Belongs to the MCU (TC 1.A.77) family.</text>
</comment>
<dbReference type="GO" id="GO:0015292">
    <property type="term" value="F:uniporter activity"/>
    <property type="evidence" value="ECO:0007669"/>
    <property type="project" value="TreeGrafter"/>
</dbReference>
<evidence type="ECO:0000256" key="3">
    <source>
        <dbReference type="ARBA" id="ARBA00022448"/>
    </source>
</evidence>
<dbReference type="FunCoup" id="A0A2G5EIN7">
    <property type="interactions" value="483"/>
</dbReference>
<dbReference type="GO" id="GO:0051560">
    <property type="term" value="P:mitochondrial calcium ion homeostasis"/>
    <property type="evidence" value="ECO:0007669"/>
    <property type="project" value="InterPro"/>
</dbReference>
<evidence type="ECO:0000256" key="7">
    <source>
        <dbReference type="ARBA" id="ARBA00022989"/>
    </source>
</evidence>
<protein>
    <recommendedName>
        <fullName evidence="10">Calcium uniporter protein C-terminal domain-containing protein</fullName>
    </recommendedName>
</protein>
<keyword evidence="5" id="KW-0812">Transmembrane</keyword>
<evidence type="ECO:0000313" key="11">
    <source>
        <dbReference type="EMBL" id="PIA55626.1"/>
    </source>
</evidence>
<dbReference type="STRING" id="218851.A0A2G5EIN7"/>
<dbReference type="Pfam" id="PF04678">
    <property type="entry name" value="MCU"/>
    <property type="match status" value="1"/>
</dbReference>
<sequence length="353" mass="40092">MALRRSLSQRLSHITKVSSPTPNLTLTTQSPLSSKRITILPDVSTKLPNNSVPPSGFFRRFLQKRALVHQSPMSLPIGDKLMEKFKEIQLSRDITHLHLDGLVPPSPPPTTEIKLDGISIQQAKKILKLAQLETVKSTLRRIPKSSISYSEFVQICKDTSGCDHQGLEFAKMLDESGSVIVIKGSVFLRPEQIAKAIEGVIPLPMARQNDPRIIQELERMEKEKFAIDKKAEALVRGELWCGLGFLVLQTAGFMRLTFWELSWDVMEPICFYVTSVYFMASYAFFLRTSQEPSFEGFFQSRFKVKQKRLMKEQNFDVEKFNELRRACYPHSSQSASEFHIGNSEGSLACAMRN</sequence>
<keyword evidence="12" id="KW-1185">Reference proteome</keyword>
<dbReference type="EMBL" id="KZ305024">
    <property type="protein sequence ID" value="PIA55626.1"/>
    <property type="molecule type" value="Genomic_DNA"/>
</dbReference>
<organism evidence="11 12">
    <name type="scientific">Aquilegia coerulea</name>
    <name type="common">Rocky mountain columbine</name>
    <dbReference type="NCBI Taxonomy" id="218851"/>
    <lineage>
        <taxon>Eukaryota</taxon>
        <taxon>Viridiplantae</taxon>
        <taxon>Streptophyta</taxon>
        <taxon>Embryophyta</taxon>
        <taxon>Tracheophyta</taxon>
        <taxon>Spermatophyta</taxon>
        <taxon>Magnoliopsida</taxon>
        <taxon>Ranunculales</taxon>
        <taxon>Ranunculaceae</taxon>
        <taxon>Thalictroideae</taxon>
        <taxon>Aquilegia</taxon>
    </lineage>
</organism>
<dbReference type="AlphaFoldDB" id="A0A2G5EIN7"/>
<evidence type="ECO:0000256" key="5">
    <source>
        <dbReference type="ARBA" id="ARBA00022692"/>
    </source>
</evidence>
<proteinExistence type="inferred from homology"/>
<dbReference type="PANTHER" id="PTHR13462">
    <property type="entry name" value="CALCIUM UNIPORTER PROTEIN, MITOCHONDRIAL"/>
    <property type="match status" value="1"/>
</dbReference>
<evidence type="ECO:0000313" key="12">
    <source>
        <dbReference type="Proteomes" id="UP000230069"/>
    </source>
</evidence>
<dbReference type="InterPro" id="IPR039055">
    <property type="entry name" value="MCU_fam"/>
</dbReference>
<evidence type="ECO:0000259" key="10">
    <source>
        <dbReference type="Pfam" id="PF04678"/>
    </source>
</evidence>
<dbReference type="InParanoid" id="A0A2G5EIN7"/>
<comment type="subcellular location">
    <subcellularLocation>
        <location evidence="1">Membrane</location>
        <topology evidence="1">Multi-pass membrane protein</topology>
    </subcellularLocation>
</comment>
<evidence type="ECO:0000256" key="6">
    <source>
        <dbReference type="ARBA" id="ARBA00022837"/>
    </source>
</evidence>
<evidence type="ECO:0000256" key="2">
    <source>
        <dbReference type="ARBA" id="ARBA00005653"/>
    </source>
</evidence>
<keyword evidence="7" id="KW-1133">Transmembrane helix</keyword>
<dbReference type="OrthoDB" id="278338at2759"/>